<sequence>MVAVVAEILTVEEARERLGALCAEIASAYGSVEHFETQAHHYGLDATGLAKYDRMRELEYLLSE</sequence>
<evidence type="ECO:0000313" key="2">
    <source>
        <dbReference type="Proteomes" id="UP001589766"/>
    </source>
</evidence>
<organism evidence="1 2">
    <name type="scientific">Citricoccus parietis</name>
    <dbReference type="NCBI Taxonomy" id="592307"/>
    <lineage>
        <taxon>Bacteria</taxon>
        <taxon>Bacillati</taxon>
        <taxon>Actinomycetota</taxon>
        <taxon>Actinomycetes</taxon>
        <taxon>Micrococcales</taxon>
        <taxon>Micrococcaceae</taxon>
        <taxon>Citricoccus</taxon>
    </lineage>
</organism>
<reference evidence="1 2" key="1">
    <citation type="submission" date="2024-09" db="EMBL/GenBank/DDBJ databases">
        <authorList>
            <person name="Sun Q."/>
            <person name="Mori K."/>
        </authorList>
    </citation>
    <scope>NUCLEOTIDE SEQUENCE [LARGE SCALE GENOMIC DNA]</scope>
    <source>
        <strain evidence="1 2">CCM 7609</strain>
    </source>
</reference>
<accession>A0ABV6F1V1</accession>
<dbReference type="EMBL" id="JBHLWH010000009">
    <property type="protein sequence ID" value="MFC0247382.1"/>
    <property type="molecule type" value="Genomic_DNA"/>
</dbReference>
<evidence type="ECO:0000313" key="1">
    <source>
        <dbReference type="EMBL" id="MFC0247382.1"/>
    </source>
</evidence>
<gene>
    <name evidence="1" type="ORF">ACFFIO_02590</name>
</gene>
<protein>
    <submittedName>
        <fullName evidence="1">Uncharacterized protein</fullName>
    </submittedName>
</protein>
<comment type="caution">
    <text evidence="1">The sequence shown here is derived from an EMBL/GenBank/DDBJ whole genome shotgun (WGS) entry which is preliminary data.</text>
</comment>
<keyword evidence="2" id="KW-1185">Reference proteome</keyword>
<dbReference type="Proteomes" id="UP001589766">
    <property type="component" value="Unassembled WGS sequence"/>
</dbReference>
<proteinExistence type="predicted"/>
<dbReference type="RefSeq" id="WP_378040057.1">
    <property type="nucleotide sequence ID" value="NZ_JBHLWH010000009.1"/>
</dbReference>
<name>A0ABV6F1V1_9MICC</name>